<dbReference type="SUPFAM" id="SSF159245">
    <property type="entry name" value="AttH-like"/>
    <property type="match status" value="1"/>
</dbReference>
<evidence type="ECO:0000259" key="1">
    <source>
        <dbReference type="Pfam" id="PF23213"/>
    </source>
</evidence>
<sequence>MTEAHEPGPDRLWGESWYFDFAAMDGSVGGFVRVGDYPRLGRRSFWAYLTTGPRAVGCTVERPLSGDRGAPWGTADPSLRFLVEPSAGGWHLAADGAEFALDLTWRAQTAGYAYERGKRLEQPGWAVGTVRVDGACLPVNGPGQRDQSWGIRDWGRLGWSWCAGWLSDGTRYQATLLDARGRIPPDGYLLAPGGPPEPVQDVAVEAHAMRINDTLLEFTDVGHVTVDLPASAGGPSRLVRAMTLVRAGGTLHGVGWRERNVPVRGSR</sequence>
<evidence type="ECO:0000313" key="3">
    <source>
        <dbReference type="Proteomes" id="UP000647172"/>
    </source>
</evidence>
<dbReference type="Pfam" id="PF23213">
    <property type="entry name" value="DUF7065"/>
    <property type="match status" value="1"/>
</dbReference>
<keyword evidence="3" id="KW-1185">Reference proteome</keyword>
<dbReference type="EMBL" id="BOMQ01000061">
    <property type="protein sequence ID" value="GIE51716.1"/>
    <property type="molecule type" value="Genomic_DNA"/>
</dbReference>
<name>A0A919JJI6_9ACTN</name>
<gene>
    <name evidence="2" type="ORF">Ani05nite_52500</name>
</gene>
<protein>
    <recommendedName>
        <fullName evidence="1">DUF7065 domain-containing protein</fullName>
    </recommendedName>
</protein>
<organism evidence="2 3">
    <name type="scientific">Actinoplanes nipponensis</name>
    <dbReference type="NCBI Taxonomy" id="135950"/>
    <lineage>
        <taxon>Bacteria</taxon>
        <taxon>Bacillati</taxon>
        <taxon>Actinomycetota</taxon>
        <taxon>Actinomycetes</taxon>
        <taxon>Micromonosporales</taxon>
        <taxon>Micromonosporaceae</taxon>
        <taxon>Actinoplanes</taxon>
    </lineage>
</organism>
<dbReference type="Proteomes" id="UP000647172">
    <property type="component" value="Unassembled WGS sequence"/>
</dbReference>
<dbReference type="RefSeq" id="WP_203772501.1">
    <property type="nucleotide sequence ID" value="NZ_BAAAYJ010000097.1"/>
</dbReference>
<dbReference type="AlphaFoldDB" id="A0A919JJI6"/>
<accession>A0A919JJI6</accession>
<evidence type="ECO:0000313" key="2">
    <source>
        <dbReference type="EMBL" id="GIE51716.1"/>
    </source>
</evidence>
<comment type="caution">
    <text evidence="2">The sequence shown here is derived from an EMBL/GenBank/DDBJ whole genome shotgun (WGS) entry which is preliminary data.</text>
</comment>
<proteinExistence type="predicted"/>
<reference evidence="2" key="1">
    <citation type="submission" date="2021-01" db="EMBL/GenBank/DDBJ databases">
        <title>Whole genome shotgun sequence of Actinoplanes nipponensis NBRC 14063.</title>
        <authorList>
            <person name="Komaki H."/>
            <person name="Tamura T."/>
        </authorList>
    </citation>
    <scope>NUCLEOTIDE SEQUENCE</scope>
    <source>
        <strain evidence="2">NBRC 14063</strain>
    </source>
</reference>
<dbReference type="InterPro" id="IPR055493">
    <property type="entry name" value="DUF7065"/>
</dbReference>
<feature type="domain" description="DUF7065" evidence="1">
    <location>
        <begin position="4"/>
        <end position="152"/>
    </location>
</feature>